<feature type="transmembrane region" description="Helical" evidence="2">
    <location>
        <begin position="86"/>
        <end position="106"/>
    </location>
</feature>
<evidence type="ECO:0000313" key="3">
    <source>
        <dbReference type="EMBL" id="GAG38468.1"/>
    </source>
</evidence>
<dbReference type="PANTHER" id="PTHR48207">
    <property type="entry name" value="SUCCINATE--HYDROXYMETHYLGLUTARATE COA-TRANSFERASE"/>
    <property type="match status" value="1"/>
</dbReference>
<dbReference type="PANTHER" id="PTHR48207:SF3">
    <property type="entry name" value="SUCCINATE--HYDROXYMETHYLGLUTARATE COA-TRANSFERASE"/>
    <property type="match status" value="1"/>
</dbReference>
<name>X0XPC2_9ZZZZ</name>
<proteinExistence type="predicted"/>
<keyword evidence="2" id="KW-0472">Membrane</keyword>
<keyword evidence="2" id="KW-0812">Transmembrane</keyword>
<dbReference type="SUPFAM" id="SSF89796">
    <property type="entry name" value="CoA-transferase family III (CaiB/BaiF)"/>
    <property type="match status" value="1"/>
</dbReference>
<evidence type="ECO:0000256" key="1">
    <source>
        <dbReference type="ARBA" id="ARBA00022679"/>
    </source>
</evidence>
<dbReference type="InterPro" id="IPR050483">
    <property type="entry name" value="CoA-transferase_III_domain"/>
</dbReference>
<accession>X0XPC2</accession>
<dbReference type="InterPro" id="IPR044855">
    <property type="entry name" value="CoA-Trfase_III_dom3_sf"/>
</dbReference>
<dbReference type="InterPro" id="IPR003673">
    <property type="entry name" value="CoA-Trfase_fam_III"/>
</dbReference>
<evidence type="ECO:0000256" key="2">
    <source>
        <dbReference type="SAM" id="Phobius"/>
    </source>
</evidence>
<dbReference type="EMBL" id="BARS01049946">
    <property type="protein sequence ID" value="GAG38468.1"/>
    <property type="molecule type" value="Genomic_DNA"/>
</dbReference>
<keyword evidence="1" id="KW-0808">Transferase</keyword>
<keyword evidence="2" id="KW-1133">Transmembrane helix</keyword>
<dbReference type="InterPro" id="IPR023606">
    <property type="entry name" value="CoA-Trfase_III_dom_1_sf"/>
</dbReference>
<organism evidence="3">
    <name type="scientific">marine sediment metagenome</name>
    <dbReference type="NCBI Taxonomy" id="412755"/>
    <lineage>
        <taxon>unclassified sequences</taxon>
        <taxon>metagenomes</taxon>
        <taxon>ecological metagenomes</taxon>
    </lineage>
</organism>
<comment type="caution">
    <text evidence="3">The sequence shown here is derived from an EMBL/GenBank/DDBJ whole genome shotgun (WGS) entry which is preliminary data.</text>
</comment>
<gene>
    <name evidence="3" type="ORF">S01H1_74636</name>
</gene>
<feature type="non-terminal residue" evidence="3">
    <location>
        <position position="239"/>
    </location>
</feature>
<dbReference type="Pfam" id="PF02515">
    <property type="entry name" value="CoA_transf_3"/>
    <property type="match status" value="1"/>
</dbReference>
<dbReference type="Gene3D" id="3.30.1540.10">
    <property type="entry name" value="formyl-coa transferase, domain 3"/>
    <property type="match status" value="1"/>
</dbReference>
<dbReference type="AlphaFoldDB" id="X0XPC2"/>
<dbReference type="Gene3D" id="3.40.50.10540">
    <property type="entry name" value="Crotonobetainyl-coa:carnitine coa-transferase, domain 1"/>
    <property type="match status" value="1"/>
</dbReference>
<sequence length="239" mass="25909">SQINPMIIYCSISGFGQTGPYRERPGYDPLAQAMSGMMLATGEADRPPVRTAVSTIDYGTGMFGAYAIALALLNRNKNGKGQKIDVALLDTAVFYMAHFITAYSLAGVLPSRMGSANAGFVPYQAFQTKDRFVFIGVSNDKMWQDFCQALGLEDLAGDPRYATNANRLQNRDQLVQALSQMLKQYGSDELVARLIAVDIPVGPLLNVGEVVEDGQVKARQMVVDSDYPELGEVKIGPAP</sequence>
<evidence type="ECO:0008006" key="4">
    <source>
        <dbReference type="Google" id="ProtNLM"/>
    </source>
</evidence>
<feature type="transmembrane region" description="Helical" evidence="2">
    <location>
        <begin position="56"/>
        <end position="74"/>
    </location>
</feature>
<dbReference type="GO" id="GO:0008410">
    <property type="term" value="F:CoA-transferase activity"/>
    <property type="evidence" value="ECO:0007669"/>
    <property type="project" value="TreeGrafter"/>
</dbReference>
<protein>
    <recommendedName>
        <fullName evidence="4">CoA transferase</fullName>
    </recommendedName>
</protein>
<feature type="non-terminal residue" evidence="3">
    <location>
        <position position="1"/>
    </location>
</feature>
<reference evidence="3" key="1">
    <citation type="journal article" date="2014" name="Front. Microbiol.">
        <title>High frequency of phylogenetically diverse reductive dehalogenase-homologous genes in deep subseafloor sedimentary metagenomes.</title>
        <authorList>
            <person name="Kawai M."/>
            <person name="Futagami T."/>
            <person name="Toyoda A."/>
            <person name="Takaki Y."/>
            <person name="Nishi S."/>
            <person name="Hori S."/>
            <person name="Arai W."/>
            <person name="Tsubouchi T."/>
            <person name="Morono Y."/>
            <person name="Uchiyama I."/>
            <person name="Ito T."/>
            <person name="Fujiyama A."/>
            <person name="Inagaki F."/>
            <person name="Takami H."/>
        </authorList>
    </citation>
    <scope>NUCLEOTIDE SEQUENCE</scope>
    <source>
        <strain evidence="3">Expedition CK06-06</strain>
    </source>
</reference>